<dbReference type="InterPro" id="IPR000198">
    <property type="entry name" value="RhoGAP_dom"/>
</dbReference>
<dbReference type="GO" id="GO:0007264">
    <property type="term" value="P:small GTPase-mediated signal transduction"/>
    <property type="evidence" value="ECO:0007669"/>
    <property type="project" value="EnsemblFungi"/>
</dbReference>
<dbReference type="GO" id="GO:0005886">
    <property type="term" value="C:plasma membrane"/>
    <property type="evidence" value="ECO:0007669"/>
    <property type="project" value="TreeGrafter"/>
</dbReference>
<sequence length="717" mass="82982">MPSFADSFWSDDPSVGLKTVFNELYNGSDQCNQFIQLFASRMQFEVAYGKQLLNLNSGIDKVSDIHSKNTVRIALEGIVEQTESEGREHINIASNIETLVLRPFSQWCEDHKERIKYSEKTLFQNVDNFKKSKSYVAKLEKDYFNKCKKLEDFKRSTFNDEMQLDNAMKTLDLQKTIELNKLKEKENQNFGKLGPIDFDYKTLRETLKLFLTKLPKTEYKLPFINYSLLNTNSGHEITKFILEIMSFKDYDKAENFGQDLLNYGFLKYCNGVGNTFVNSKKFQYQWKDYAYKFAQIPTNVEENNENKLETLRQKFLFNSTSDVNIEKIETKSTDDAKFTDSEKELFKLMNDVESSDSRYFKECNKMDSLRCSVEELMIDHLAFMEKCELDRVKAIKRATIDFCSAISNKISVLKLFVDNIIDFENKIDPIADILNIISNYSTGLFQPKAITYNNYYNPGIYQNFGIDLETRCRLDKKKVPLLVTVILSYMDSIYPGMENDKIRCSIWTDPVKLSLTHDLRNKLNKIQFQSDQEILSLFEEGGCTPSTIASILKIYLLELPESVIPTEMVEILSVVYKEYPPLNDIEDEDNKEKRVTGVFTTLSSMSMAHIATLNAVMTHFYRLIKILKMGKITEKNQDDIDTANNEGSPSERKTNADIVSNELATMFTENISKEFANCIIHAKDFNGNQLGYEIFKDLLLNKKRIFKELKGQNATNK</sequence>
<dbReference type="PROSITE" id="PS51741">
    <property type="entry name" value="F_BAR"/>
    <property type="match status" value="1"/>
</dbReference>
<dbReference type="SMART" id="SM00055">
    <property type="entry name" value="FCH"/>
    <property type="match status" value="1"/>
</dbReference>
<reference evidence="5 6" key="1">
    <citation type="journal article" date="2011" name="Proc. Natl. Acad. Sci. U.S.A.">
        <title>Evolutionary erosion of yeast sex chromosomes by mating-type switching accidents.</title>
        <authorList>
            <person name="Gordon J.L."/>
            <person name="Armisen D."/>
            <person name="Proux-Wera E."/>
            <person name="Oheigeartaigh S.S."/>
            <person name="Byrne K.P."/>
            <person name="Wolfe K.H."/>
        </authorList>
    </citation>
    <scope>NUCLEOTIDE SEQUENCE [LARGE SCALE GENOMIC DNA]</scope>
    <source>
        <strain evidence="6">ATCC 22294 / BCRC 22015 / CBS 2517 / CECT 1963 / NBRC 1671 / NRRL Y-8276</strain>
    </source>
</reference>
<dbReference type="GO" id="GO:0005096">
    <property type="term" value="F:GTPase activator activity"/>
    <property type="evidence" value="ECO:0007669"/>
    <property type="project" value="EnsemblFungi"/>
</dbReference>
<dbReference type="Gene3D" id="1.20.1270.60">
    <property type="entry name" value="Arfaptin homology (AH) domain/BAR domain"/>
    <property type="match status" value="2"/>
</dbReference>
<evidence type="ECO:0000313" key="5">
    <source>
        <dbReference type="EMBL" id="CCF57360.1"/>
    </source>
</evidence>
<dbReference type="eggNOG" id="ENOG502QQWB">
    <property type="taxonomic scope" value="Eukaryota"/>
</dbReference>
<dbReference type="CDD" id="cd04399">
    <property type="entry name" value="RhoGAP_fRGD2"/>
    <property type="match status" value="1"/>
</dbReference>
<keyword evidence="1" id="KW-0175">Coiled coil</keyword>
<dbReference type="InterPro" id="IPR031160">
    <property type="entry name" value="F_BAR_dom"/>
</dbReference>
<dbReference type="InParanoid" id="H2ASL0"/>
<dbReference type="InterPro" id="IPR036390">
    <property type="entry name" value="WH_DNA-bd_sf"/>
</dbReference>
<evidence type="ECO:0000259" key="2">
    <source>
        <dbReference type="PROSITE" id="PS50186"/>
    </source>
</evidence>
<keyword evidence="6" id="KW-1185">Reference proteome</keyword>
<dbReference type="SUPFAM" id="SSF46785">
    <property type="entry name" value="Winged helix' DNA-binding domain"/>
    <property type="match status" value="1"/>
</dbReference>
<dbReference type="GO" id="GO:0005737">
    <property type="term" value="C:cytoplasm"/>
    <property type="evidence" value="ECO:0007669"/>
    <property type="project" value="TreeGrafter"/>
</dbReference>
<dbReference type="AlphaFoldDB" id="H2ASL0"/>
<dbReference type="FunCoup" id="H2ASL0">
    <property type="interactions" value="78"/>
</dbReference>
<dbReference type="RefSeq" id="XP_003956495.1">
    <property type="nucleotide sequence ID" value="XM_003956446.1"/>
</dbReference>
<evidence type="ECO:0000313" key="6">
    <source>
        <dbReference type="Proteomes" id="UP000005220"/>
    </source>
</evidence>
<evidence type="ECO:0000259" key="3">
    <source>
        <dbReference type="PROSITE" id="PS50238"/>
    </source>
</evidence>
<proteinExistence type="predicted"/>
<dbReference type="Pfam" id="PF00610">
    <property type="entry name" value="DEP"/>
    <property type="match status" value="1"/>
</dbReference>
<gene>
    <name evidence="5" type="primary">KAFR0C03680</name>
    <name evidence="5" type="ORF">KAFR_0C03680</name>
</gene>
<dbReference type="PROSITE" id="PS50186">
    <property type="entry name" value="DEP"/>
    <property type="match status" value="1"/>
</dbReference>
<dbReference type="Gene3D" id="1.10.555.10">
    <property type="entry name" value="Rho GTPase activation protein"/>
    <property type="match status" value="1"/>
</dbReference>
<dbReference type="OrthoDB" id="2155291at2759"/>
<dbReference type="Pfam" id="PF00611">
    <property type="entry name" value="FCH"/>
    <property type="match status" value="1"/>
</dbReference>
<dbReference type="InterPro" id="IPR027267">
    <property type="entry name" value="AH/BAR_dom_sf"/>
</dbReference>
<protein>
    <recommendedName>
        <fullName evidence="7">Rho-GAP domain-containing protein</fullName>
    </recommendedName>
</protein>
<evidence type="ECO:0000259" key="4">
    <source>
        <dbReference type="PROSITE" id="PS51741"/>
    </source>
</evidence>
<feature type="domain" description="Rho-GAP" evidence="3">
    <location>
        <begin position="466"/>
        <end position="706"/>
    </location>
</feature>
<dbReference type="Proteomes" id="UP000005220">
    <property type="component" value="Chromosome 3"/>
</dbReference>
<organism evidence="5 6">
    <name type="scientific">Kazachstania africana (strain ATCC 22294 / BCRC 22015 / CBS 2517 / CECT 1963 / NBRC 1671 / NRRL Y-8276)</name>
    <name type="common">Yeast</name>
    <name type="synonym">Kluyveromyces africanus</name>
    <dbReference type="NCBI Taxonomy" id="1071382"/>
    <lineage>
        <taxon>Eukaryota</taxon>
        <taxon>Fungi</taxon>
        <taxon>Dikarya</taxon>
        <taxon>Ascomycota</taxon>
        <taxon>Saccharomycotina</taxon>
        <taxon>Saccharomycetes</taxon>
        <taxon>Saccharomycetales</taxon>
        <taxon>Saccharomycetaceae</taxon>
        <taxon>Kazachstania</taxon>
    </lineage>
</organism>
<dbReference type="GeneID" id="13885279"/>
<feature type="domain" description="DEP" evidence="2">
    <location>
        <begin position="215"/>
        <end position="295"/>
    </location>
</feature>
<feature type="domain" description="F-BAR" evidence="4">
    <location>
        <begin position="2"/>
        <end position="432"/>
    </location>
</feature>
<dbReference type="SUPFAM" id="SSF48350">
    <property type="entry name" value="GTPase activation domain, GAP"/>
    <property type="match status" value="1"/>
</dbReference>
<dbReference type="STRING" id="1071382.H2ASL0"/>
<dbReference type="PROSITE" id="PS50238">
    <property type="entry name" value="RHOGAP"/>
    <property type="match status" value="1"/>
</dbReference>
<dbReference type="EMBL" id="HE650823">
    <property type="protein sequence ID" value="CCF57360.1"/>
    <property type="molecule type" value="Genomic_DNA"/>
</dbReference>
<evidence type="ECO:0000256" key="1">
    <source>
        <dbReference type="PROSITE-ProRule" id="PRU01077"/>
    </source>
</evidence>
<dbReference type="KEGG" id="kaf:KAFR_0C03680"/>
<dbReference type="HOGENOM" id="CLU_008201_1_0_1"/>
<name>H2ASL0_KAZAF</name>
<dbReference type="InterPro" id="IPR000591">
    <property type="entry name" value="DEP_dom"/>
</dbReference>
<dbReference type="InterPro" id="IPR008936">
    <property type="entry name" value="Rho_GTPase_activation_prot"/>
</dbReference>
<dbReference type="SUPFAM" id="SSF103657">
    <property type="entry name" value="BAR/IMD domain-like"/>
    <property type="match status" value="1"/>
</dbReference>
<evidence type="ECO:0008006" key="7">
    <source>
        <dbReference type="Google" id="ProtNLM"/>
    </source>
</evidence>
<dbReference type="PANTHER" id="PTHR23065">
    <property type="entry name" value="PROLINE-SERINE-THREONINE PHOSPHATASE INTERACTING PROTEIN 1"/>
    <property type="match status" value="1"/>
</dbReference>
<dbReference type="GO" id="GO:0000935">
    <property type="term" value="C:division septum"/>
    <property type="evidence" value="ECO:0007669"/>
    <property type="project" value="TreeGrafter"/>
</dbReference>
<dbReference type="InterPro" id="IPR001060">
    <property type="entry name" value="FCH_dom"/>
</dbReference>
<dbReference type="SMART" id="SM00049">
    <property type="entry name" value="DEP"/>
    <property type="match status" value="1"/>
</dbReference>
<dbReference type="PANTHER" id="PTHR23065:SF17">
    <property type="entry name" value="RHO-GTPASE-ACTIVATING PROTEIN RGD2"/>
    <property type="match status" value="1"/>
</dbReference>
<accession>H2ASL0</accession>
<dbReference type="SMART" id="SM00324">
    <property type="entry name" value="RhoGAP"/>
    <property type="match status" value="1"/>
</dbReference>
<dbReference type="Pfam" id="PF00620">
    <property type="entry name" value="RhoGAP"/>
    <property type="match status" value="1"/>
</dbReference>
<dbReference type="GO" id="GO:0007010">
    <property type="term" value="P:cytoskeleton organization"/>
    <property type="evidence" value="ECO:0007669"/>
    <property type="project" value="TreeGrafter"/>
</dbReference>